<dbReference type="InParanoid" id="K0INC6"/>
<accession>K0INC6</accession>
<organism evidence="4 5">
    <name type="scientific">Nitrososphaera gargensis (strain Ga9.2)</name>
    <dbReference type="NCBI Taxonomy" id="1237085"/>
    <lineage>
        <taxon>Archaea</taxon>
        <taxon>Nitrososphaerota</taxon>
        <taxon>Nitrososphaeria</taxon>
        <taxon>Nitrososphaerales</taxon>
        <taxon>Nitrososphaeraceae</taxon>
        <taxon>Nitrososphaera</taxon>
    </lineage>
</organism>
<keyword evidence="5" id="KW-1185">Reference proteome</keyword>
<dbReference type="SUPFAM" id="SSF47384">
    <property type="entry name" value="Homodimeric domain of signal transducing histidine kinase"/>
    <property type="match status" value="1"/>
</dbReference>
<protein>
    <submittedName>
        <fullName evidence="4">Putative signal transduction histidine kinase, with phosphoacceptor and ATP binding domain</fullName>
    </submittedName>
</protein>
<dbReference type="EMBL" id="CP002408">
    <property type="protein sequence ID" value="AFU59139.1"/>
    <property type="molecule type" value="Genomic_DNA"/>
</dbReference>
<dbReference type="STRING" id="1237085.Ngar_c22090"/>
<dbReference type="Gene3D" id="1.10.287.130">
    <property type="match status" value="1"/>
</dbReference>
<dbReference type="PANTHER" id="PTHR43547:SF2">
    <property type="entry name" value="HYBRID SIGNAL TRANSDUCTION HISTIDINE KINASE C"/>
    <property type="match status" value="1"/>
</dbReference>
<dbReference type="InterPro" id="IPR003594">
    <property type="entry name" value="HATPase_dom"/>
</dbReference>
<dbReference type="Proteomes" id="UP000008037">
    <property type="component" value="Chromosome"/>
</dbReference>
<proteinExistence type="predicted"/>
<dbReference type="Pfam" id="PF00512">
    <property type="entry name" value="HisKA"/>
    <property type="match status" value="1"/>
</dbReference>
<evidence type="ECO:0000256" key="2">
    <source>
        <dbReference type="SAM" id="Coils"/>
    </source>
</evidence>
<dbReference type="CDD" id="cd00082">
    <property type="entry name" value="HisKA"/>
    <property type="match status" value="1"/>
</dbReference>
<dbReference type="Gene3D" id="3.30.870.10">
    <property type="entry name" value="Endonuclease Chain A"/>
    <property type="match status" value="1"/>
</dbReference>
<evidence type="ECO:0000313" key="4">
    <source>
        <dbReference type="EMBL" id="AFU59139.1"/>
    </source>
</evidence>
<dbReference type="KEGG" id="nga:Ngar_c22090"/>
<dbReference type="SMART" id="SM00387">
    <property type="entry name" value="HATPase_c"/>
    <property type="match status" value="1"/>
</dbReference>
<dbReference type="SUPFAM" id="SSF56024">
    <property type="entry name" value="Phospholipase D/nuclease"/>
    <property type="match status" value="1"/>
</dbReference>
<dbReference type="BioCyc" id="CNIT1237085:G1324-2207-MONOMER"/>
<keyword evidence="2" id="KW-0175">Coiled coil</keyword>
<dbReference type="CDD" id="cd00075">
    <property type="entry name" value="HATPase"/>
    <property type="match status" value="1"/>
</dbReference>
<dbReference type="InterPro" id="IPR003661">
    <property type="entry name" value="HisK_dim/P_dom"/>
</dbReference>
<evidence type="ECO:0000313" key="5">
    <source>
        <dbReference type="Proteomes" id="UP000008037"/>
    </source>
</evidence>
<feature type="coiled-coil region" evidence="2">
    <location>
        <begin position="468"/>
        <end position="499"/>
    </location>
</feature>
<dbReference type="PANTHER" id="PTHR43547">
    <property type="entry name" value="TWO-COMPONENT HISTIDINE KINASE"/>
    <property type="match status" value="1"/>
</dbReference>
<dbReference type="InterPro" id="IPR005467">
    <property type="entry name" value="His_kinase_dom"/>
</dbReference>
<name>K0INC6_NITGG</name>
<keyword evidence="4" id="KW-0808">Transferase</keyword>
<dbReference type="PROSITE" id="PS50109">
    <property type="entry name" value="HIS_KIN"/>
    <property type="match status" value="1"/>
</dbReference>
<keyword evidence="4" id="KW-0418">Kinase</keyword>
<sequence length="584" mass="65934">MSALPNAGDRGAPDIIRSPTDAHQLYVDLVNSAGSEIMLLLPPPLPSSDRASMLHSIFQSLEDAAKRGVQVRVLTTASVKLLTANTNNVAVRYIHREGRAEMQEILIVDRKATLEYGIMRDGHDAVSIYSSSPSAAMPLVTMFDNLWDQAAAYEKFREADRMKDEYIQKQRELYDKLREADRLKDEFINIAAHELRTPIMPILGGLELIESKLGNNSSIKEELAIISRNAERLLKLSEDILQASRIETGRLRLYVEQANLNTLISEVIADVEQKYRQQLAKVPDIETADIHSLIMHIVGERVDKEARKPIILFEPGEPILMVECDRGKIGEVLFNIIDNAMKFIDEREGSIVVSTHLSGSNVIVSVKDNGRGIDPSIKDKMFQKFTTRSEKGSGLGLFIAKSIIEAHGGTIWAGNNSDGKGATFAFSLPVRFRRSEPPTPDQLPQITDNQRTINQLRRDALEKIGAMKTSLTEAREEALRKRNEALERYQKQVEESRNLIRARQQFINQQISYKRMRREVDSRIEKGLEGLQRLIDGLRENIIGDETIEKIELHPTLIDAIKYEAGKVTESEFFKSLRRQLATK</sequence>
<dbReference type="GO" id="GO:0000155">
    <property type="term" value="F:phosphorelay sensor kinase activity"/>
    <property type="evidence" value="ECO:0007669"/>
    <property type="project" value="InterPro"/>
</dbReference>
<reference evidence="4 5" key="1">
    <citation type="journal article" date="2012" name="Environ. Microbiol.">
        <title>The genome of the ammonia-oxidizing Candidatus Nitrososphaera gargensis: insights into metabolic versatility and environmental adaptations.</title>
        <authorList>
            <person name="Spang A."/>
            <person name="Poehlein A."/>
            <person name="Offre P."/>
            <person name="Zumbragel S."/>
            <person name="Haider S."/>
            <person name="Rychlik N."/>
            <person name="Nowka B."/>
            <person name="Schmeisser C."/>
            <person name="Lebedeva E.V."/>
            <person name="Rattei T."/>
            <person name="Bohm C."/>
            <person name="Schmid M."/>
            <person name="Galushko A."/>
            <person name="Hatzenpichler R."/>
            <person name="Weinmaier T."/>
            <person name="Daniel R."/>
            <person name="Schleper C."/>
            <person name="Spieck E."/>
            <person name="Streit W."/>
            <person name="Wagner M."/>
        </authorList>
    </citation>
    <scope>NUCLEOTIDE SEQUENCE [LARGE SCALE GENOMIC DNA]</scope>
    <source>
        <strain evidence="5">Ga9.2</strain>
    </source>
</reference>
<dbReference type="InterPro" id="IPR036890">
    <property type="entry name" value="HATPase_C_sf"/>
</dbReference>
<gene>
    <name evidence="4" type="ordered locus">Ngar_c22090</name>
</gene>
<dbReference type="Pfam" id="PF02518">
    <property type="entry name" value="HATPase_c"/>
    <property type="match status" value="1"/>
</dbReference>
<evidence type="ECO:0000256" key="1">
    <source>
        <dbReference type="ARBA" id="ARBA00022553"/>
    </source>
</evidence>
<dbReference type="SUPFAM" id="SSF55874">
    <property type="entry name" value="ATPase domain of HSP90 chaperone/DNA topoisomerase II/histidine kinase"/>
    <property type="match status" value="1"/>
</dbReference>
<evidence type="ECO:0000259" key="3">
    <source>
        <dbReference type="PROSITE" id="PS50109"/>
    </source>
</evidence>
<dbReference type="PRINTS" id="PR00344">
    <property type="entry name" value="BCTRLSENSOR"/>
</dbReference>
<feature type="domain" description="Histidine kinase" evidence="3">
    <location>
        <begin position="190"/>
        <end position="432"/>
    </location>
</feature>
<dbReference type="AlphaFoldDB" id="K0INC6"/>
<dbReference type="InterPro" id="IPR004358">
    <property type="entry name" value="Sig_transdc_His_kin-like_C"/>
</dbReference>
<dbReference type="HOGENOM" id="CLU_466634_0_0_2"/>
<keyword evidence="1" id="KW-0597">Phosphoprotein</keyword>
<dbReference type="InterPro" id="IPR036097">
    <property type="entry name" value="HisK_dim/P_sf"/>
</dbReference>
<dbReference type="SMART" id="SM00388">
    <property type="entry name" value="HisKA"/>
    <property type="match status" value="1"/>
</dbReference>
<dbReference type="Gene3D" id="3.30.565.10">
    <property type="entry name" value="Histidine kinase-like ATPase, C-terminal domain"/>
    <property type="match status" value="1"/>
</dbReference>